<proteinExistence type="predicted"/>
<evidence type="ECO:0000256" key="1">
    <source>
        <dbReference type="SAM" id="MobiDB-lite"/>
    </source>
</evidence>
<sequence length="687" mass="79050">MLISPLCIVPILHQHLSTTSTFIANLDYVSTSDQPQTWNNSITQLFAVELTIVYSLLTNLVYNNMQPRPAARPALSRAAINGANGILKWVLRNNPYTKALLAVTRITDWMKKNRRWNKRRAIRQARSIHNILSMAKNHKAAVLRRKRRRRGGKSRLGYKKRRQLRRRFRPRMTIKRFGNNRSRVNRMTVREGWTLTPDELFYYPTTVAPTTALEINEAKSFYEPNDHKELWTGTVGRVKLTQGYLRFDIITLNMPPFVWEDDESPAGGAYKQLPYALLCCRFGHRFSAARPGIIMVRRLYGPSLDSCQKLLNEYMYYRVARIIIRVYKHHRNDTSEENVYLYPEGANPRVNYNLGSGGIPPTTNGSRVFGYSGEAKDFLVTDMFKCFSSSNPEMNDDLLKFMKTNFIDKTADPCRWRTHFNTPGATENYQTTVMSYTDMYNTQGVLRPAVWRKGFRISYTPNYKMCKFTNPADDWQIMNGFSWKLRTERNLPNYAINNDFNLFYKHYCFTNMASPPMYIPLETSTRDPGTDPDPNENGLCSWTFNGIDTTFSATWTSNPKLQNSINPSNQTGHVCNNLGTHGFHVMGGFEAGQNTFNSLYWNQHQDPYVTIRTYYKIIFWGRTPADLRLAVPYSNPFPGESGTPSSSADAVELNYVVDGENTKEITPEEFNAVENEPTVEEGVIEDS</sequence>
<protein>
    <submittedName>
        <fullName evidence="2">Capsid protein</fullName>
    </submittedName>
</protein>
<reference evidence="2" key="1">
    <citation type="submission" date="2019-10" db="EMBL/GenBank/DDBJ databases">
        <authorList>
            <person name="Liu Q."/>
            <person name="Zhang W."/>
        </authorList>
    </citation>
    <scope>NUCLEOTIDE SEQUENCE</scope>
    <source>
        <strain evidence="2">UJSL011</strain>
    </source>
</reference>
<feature type="compositionally biased region" description="Acidic residues" evidence="1">
    <location>
        <begin position="677"/>
        <end position="687"/>
    </location>
</feature>
<feature type="region of interest" description="Disordered" evidence="1">
    <location>
        <begin position="661"/>
        <end position="687"/>
    </location>
</feature>
<organism evidence="2">
    <name type="scientific">Cressdnaviricota sp</name>
    <dbReference type="NCBI Taxonomy" id="2748378"/>
    <lineage>
        <taxon>Viruses</taxon>
        <taxon>Monodnaviria</taxon>
        <taxon>Shotokuvirae</taxon>
        <taxon>Cressdnaviricota</taxon>
    </lineage>
</organism>
<dbReference type="EMBL" id="MN621473">
    <property type="protein sequence ID" value="QJQ37746.1"/>
    <property type="molecule type" value="Genomic_DNA"/>
</dbReference>
<name>A0A6M4B6S9_9VIRU</name>
<evidence type="ECO:0000313" key="2">
    <source>
        <dbReference type="EMBL" id="QJQ37746.1"/>
    </source>
</evidence>
<accession>A0A6M4B6S9</accession>